<reference evidence="2" key="1">
    <citation type="submission" date="2020-10" db="EMBL/GenBank/DDBJ databases">
        <authorList>
            <person name="Han B."/>
            <person name="Lu T."/>
            <person name="Zhao Q."/>
            <person name="Huang X."/>
            <person name="Zhao Y."/>
        </authorList>
    </citation>
    <scope>NUCLEOTIDE SEQUENCE</scope>
</reference>
<dbReference type="EMBL" id="CAJGYO010000002">
    <property type="protein sequence ID" value="CAD6215083.1"/>
    <property type="molecule type" value="Genomic_DNA"/>
</dbReference>
<accession>A0A811N3Z4</accession>
<sequence length="157" mass="17444">MTDAQQDHALAVESLAPELADLRIELCPSHMSDGCFWKIYFVLLHPKLRKHDAEILSTHSYDVSTHLFICADCTKDKLILEARDKLSHDMQYRTKLQGSYGDTVPVPFNNEDGVLSSPVEVLGVLKGQDGVLSSPVEVLGVPVPFSNEDDVHADMMH</sequence>
<dbReference type="Gene3D" id="1.10.3970.10">
    <property type="entry name" value="BSD domain"/>
    <property type="match status" value="1"/>
</dbReference>
<dbReference type="SUPFAM" id="SSF140383">
    <property type="entry name" value="BSD domain-like"/>
    <property type="match status" value="1"/>
</dbReference>
<dbReference type="InterPro" id="IPR035925">
    <property type="entry name" value="BSD_dom_sf"/>
</dbReference>
<proteinExistence type="predicted"/>
<protein>
    <recommendedName>
        <fullName evidence="1">BSD domain-containing protein</fullName>
    </recommendedName>
</protein>
<dbReference type="InterPro" id="IPR005607">
    <property type="entry name" value="BSD_dom"/>
</dbReference>
<name>A0A811N3Z4_9POAL</name>
<organism evidence="2 3">
    <name type="scientific">Miscanthus lutarioriparius</name>
    <dbReference type="NCBI Taxonomy" id="422564"/>
    <lineage>
        <taxon>Eukaryota</taxon>
        <taxon>Viridiplantae</taxon>
        <taxon>Streptophyta</taxon>
        <taxon>Embryophyta</taxon>
        <taxon>Tracheophyta</taxon>
        <taxon>Spermatophyta</taxon>
        <taxon>Magnoliopsida</taxon>
        <taxon>Liliopsida</taxon>
        <taxon>Poales</taxon>
        <taxon>Poaceae</taxon>
        <taxon>PACMAD clade</taxon>
        <taxon>Panicoideae</taxon>
        <taxon>Andropogonodae</taxon>
        <taxon>Andropogoneae</taxon>
        <taxon>Saccharinae</taxon>
        <taxon>Miscanthus</taxon>
    </lineage>
</organism>
<comment type="caution">
    <text evidence="2">The sequence shown here is derived from an EMBL/GenBank/DDBJ whole genome shotgun (WGS) entry which is preliminary data.</text>
</comment>
<dbReference type="PANTHER" id="PTHR31923:SF33">
    <property type="entry name" value="BSD DOMAIN CONTAINING PROTEIN, EXPRESSED"/>
    <property type="match status" value="1"/>
</dbReference>
<dbReference type="PROSITE" id="PS50858">
    <property type="entry name" value="BSD"/>
    <property type="match status" value="1"/>
</dbReference>
<dbReference type="AlphaFoldDB" id="A0A811N3Z4"/>
<keyword evidence="3" id="KW-1185">Reference proteome</keyword>
<dbReference type="Proteomes" id="UP000604825">
    <property type="component" value="Unassembled WGS sequence"/>
</dbReference>
<dbReference type="Pfam" id="PF03909">
    <property type="entry name" value="BSD"/>
    <property type="match status" value="1"/>
</dbReference>
<dbReference type="SMART" id="SM00751">
    <property type="entry name" value="BSD"/>
    <property type="match status" value="1"/>
</dbReference>
<gene>
    <name evidence="2" type="ORF">NCGR_LOCUS10359</name>
</gene>
<dbReference type="OrthoDB" id="2021158at2759"/>
<evidence type="ECO:0000313" key="2">
    <source>
        <dbReference type="EMBL" id="CAD6215083.1"/>
    </source>
</evidence>
<evidence type="ECO:0000313" key="3">
    <source>
        <dbReference type="Proteomes" id="UP000604825"/>
    </source>
</evidence>
<evidence type="ECO:0000259" key="1">
    <source>
        <dbReference type="PROSITE" id="PS50858"/>
    </source>
</evidence>
<dbReference type="PANTHER" id="PTHR31923">
    <property type="entry name" value="BSD DOMAIN-CONTAINING PROTEIN"/>
    <property type="match status" value="1"/>
</dbReference>
<feature type="domain" description="BSD" evidence="1">
    <location>
        <begin position="1"/>
        <end position="48"/>
    </location>
</feature>